<dbReference type="WBParaSite" id="jg6970">
    <property type="protein sequence ID" value="jg6970"/>
    <property type="gene ID" value="jg6970"/>
</dbReference>
<dbReference type="PROSITE" id="PS50905">
    <property type="entry name" value="FERRITIN_LIKE"/>
    <property type="match status" value="1"/>
</dbReference>
<feature type="binding site" evidence="5">
    <location>
        <position position="64"/>
    </location>
    <ligand>
        <name>Fe cation</name>
        <dbReference type="ChEBI" id="CHEBI:24875"/>
        <label>1</label>
    </ligand>
</feature>
<name>A0A915EKS5_9BILA</name>
<evidence type="ECO:0000313" key="9">
    <source>
        <dbReference type="WBParaSite" id="jg6970"/>
    </source>
</evidence>
<feature type="binding site" evidence="5">
    <location>
        <position position="67"/>
    </location>
    <ligand>
        <name>Fe cation</name>
        <dbReference type="ChEBI" id="CHEBI:24875"/>
        <label>1</label>
    </ligand>
</feature>
<dbReference type="InterPro" id="IPR012347">
    <property type="entry name" value="Ferritin-like"/>
</dbReference>
<dbReference type="InterPro" id="IPR001519">
    <property type="entry name" value="Ferritin"/>
</dbReference>
<dbReference type="PANTHER" id="PTHR11431:SF75">
    <property type="entry name" value="FERRITIN"/>
    <property type="match status" value="1"/>
</dbReference>
<keyword evidence="6" id="KW-0560">Oxidoreductase</keyword>
<accession>A0A915EKS5</accession>
<keyword evidence="2 6" id="KW-0409">Iron storage</keyword>
<dbReference type="InterPro" id="IPR009078">
    <property type="entry name" value="Ferritin-like_SF"/>
</dbReference>
<evidence type="ECO:0000256" key="3">
    <source>
        <dbReference type="ARBA" id="ARBA00022723"/>
    </source>
</evidence>
<organism evidence="8 9">
    <name type="scientific">Ditylenchus dipsaci</name>
    <dbReference type="NCBI Taxonomy" id="166011"/>
    <lineage>
        <taxon>Eukaryota</taxon>
        <taxon>Metazoa</taxon>
        <taxon>Ecdysozoa</taxon>
        <taxon>Nematoda</taxon>
        <taxon>Chromadorea</taxon>
        <taxon>Rhabditida</taxon>
        <taxon>Tylenchina</taxon>
        <taxon>Tylenchomorpha</taxon>
        <taxon>Sphaerularioidea</taxon>
        <taxon>Anguinidae</taxon>
        <taxon>Anguininae</taxon>
        <taxon>Ditylenchus</taxon>
    </lineage>
</organism>
<evidence type="ECO:0000256" key="2">
    <source>
        <dbReference type="ARBA" id="ARBA00022434"/>
    </source>
</evidence>
<evidence type="ECO:0000259" key="7">
    <source>
        <dbReference type="PROSITE" id="PS50905"/>
    </source>
</evidence>
<feature type="binding site" evidence="5">
    <location>
        <position position="29"/>
    </location>
    <ligand>
        <name>Fe cation</name>
        <dbReference type="ChEBI" id="CHEBI:24875"/>
        <label>1</label>
    </ligand>
</feature>
<feature type="binding site" evidence="5">
    <location>
        <position position="109"/>
    </location>
    <ligand>
        <name>Fe cation</name>
        <dbReference type="ChEBI" id="CHEBI:24875"/>
        <label>1</label>
    </ligand>
</feature>
<dbReference type="SUPFAM" id="SSF47240">
    <property type="entry name" value="Ferritin-like"/>
    <property type="match status" value="1"/>
</dbReference>
<evidence type="ECO:0000256" key="5">
    <source>
        <dbReference type="PIRSR" id="PIRSR601519-1"/>
    </source>
</evidence>
<comment type="function">
    <text evidence="6">Stores iron in a soluble, non-toxic, readily available form. Important for iron homeostasis. Iron is taken up in the ferrous form and deposited as ferric hydroxides after oxidation.</text>
</comment>
<keyword evidence="8" id="KW-1185">Reference proteome</keyword>
<evidence type="ECO:0000313" key="8">
    <source>
        <dbReference type="Proteomes" id="UP000887574"/>
    </source>
</evidence>
<dbReference type="GO" id="GO:0008198">
    <property type="term" value="F:ferrous iron binding"/>
    <property type="evidence" value="ECO:0007669"/>
    <property type="project" value="TreeGrafter"/>
</dbReference>
<dbReference type="InterPro" id="IPR008331">
    <property type="entry name" value="Ferritin_DPS_dom"/>
</dbReference>
<dbReference type="Pfam" id="PF00210">
    <property type="entry name" value="Ferritin"/>
    <property type="match status" value="1"/>
</dbReference>
<dbReference type="EC" id="1.16.3.1" evidence="6"/>
<dbReference type="PANTHER" id="PTHR11431">
    <property type="entry name" value="FERRITIN"/>
    <property type="match status" value="1"/>
</dbReference>
<dbReference type="AlphaFoldDB" id="A0A915EKS5"/>
<dbReference type="GO" id="GO:0006879">
    <property type="term" value="P:intracellular iron ion homeostasis"/>
    <property type="evidence" value="ECO:0007669"/>
    <property type="project" value="UniProtKB-KW"/>
</dbReference>
<evidence type="ECO:0000256" key="1">
    <source>
        <dbReference type="ARBA" id="ARBA00007513"/>
    </source>
</evidence>
<keyword evidence="4 5" id="KW-0408">Iron</keyword>
<reference evidence="9" key="1">
    <citation type="submission" date="2022-11" db="UniProtKB">
        <authorList>
            <consortium name="WormBaseParasite"/>
        </authorList>
    </citation>
    <scope>IDENTIFICATION</scope>
</reference>
<dbReference type="InterPro" id="IPR009040">
    <property type="entry name" value="Ferritin-like_diiron"/>
</dbReference>
<dbReference type="Proteomes" id="UP000887574">
    <property type="component" value="Unplaced"/>
</dbReference>
<dbReference type="CDD" id="cd01056">
    <property type="entry name" value="Euk_Ferritin"/>
    <property type="match status" value="1"/>
</dbReference>
<protein>
    <recommendedName>
        <fullName evidence="6">Ferritin</fullName>
        <ecNumber evidence="6">1.16.3.1</ecNumber>
    </recommendedName>
</protein>
<dbReference type="GO" id="GO:0005737">
    <property type="term" value="C:cytoplasm"/>
    <property type="evidence" value="ECO:0007669"/>
    <property type="project" value="TreeGrafter"/>
</dbReference>
<dbReference type="Gene3D" id="1.20.1260.10">
    <property type="match status" value="1"/>
</dbReference>
<comment type="catalytic activity">
    <reaction evidence="6">
        <text>4 Fe(2+) + O2 + 4 H(+) = 4 Fe(3+) + 2 H2O</text>
        <dbReference type="Rhea" id="RHEA:11148"/>
        <dbReference type="ChEBI" id="CHEBI:15377"/>
        <dbReference type="ChEBI" id="CHEBI:15378"/>
        <dbReference type="ChEBI" id="CHEBI:15379"/>
        <dbReference type="ChEBI" id="CHEBI:29033"/>
        <dbReference type="ChEBI" id="CHEBI:29034"/>
        <dbReference type="EC" id="1.16.3.1"/>
    </reaction>
</comment>
<feature type="domain" description="Ferritin-like diiron" evidence="7">
    <location>
        <begin position="12"/>
        <end position="149"/>
    </location>
</feature>
<dbReference type="GO" id="GO:0004322">
    <property type="term" value="F:ferroxidase activity"/>
    <property type="evidence" value="ECO:0007669"/>
    <property type="project" value="UniProtKB-EC"/>
</dbReference>
<comment type="similarity">
    <text evidence="1 6">Belongs to the ferritin family.</text>
</comment>
<dbReference type="GO" id="GO:0006826">
    <property type="term" value="P:iron ion transport"/>
    <property type="evidence" value="ECO:0007669"/>
    <property type="project" value="InterPro"/>
</dbReference>
<keyword evidence="3 5" id="KW-0479">Metal-binding</keyword>
<dbReference type="GO" id="GO:0008199">
    <property type="term" value="F:ferric iron binding"/>
    <property type="evidence" value="ECO:0007669"/>
    <property type="project" value="InterPro"/>
</dbReference>
<evidence type="ECO:0000256" key="4">
    <source>
        <dbReference type="ARBA" id="ARBA00023004"/>
    </source>
</evidence>
<sequence>MEFGKPIAASRQNYSVEVEEAVNKQINRELSAFYQYAAMSSYFGRAEVALPGAALFFGKQSMDEKSHAQKLIDYQCIRGGKVVYTDIKAPTKQQWSTLLMAVHDALEMERITTKPYWSFMNWHRIKKILSLLTSSRDSTCRNKLWKSTS</sequence>
<proteinExistence type="inferred from homology"/>
<evidence type="ECO:0000256" key="6">
    <source>
        <dbReference type="RuleBase" id="RU361145"/>
    </source>
</evidence>